<feature type="compositionally biased region" description="Basic and acidic residues" evidence="1">
    <location>
        <begin position="1"/>
        <end position="21"/>
    </location>
</feature>
<proteinExistence type="predicted"/>
<evidence type="ECO:0000259" key="2">
    <source>
        <dbReference type="PROSITE" id="PS50880"/>
    </source>
</evidence>
<evidence type="ECO:0000256" key="1">
    <source>
        <dbReference type="SAM" id="MobiDB-lite"/>
    </source>
</evidence>
<protein>
    <submittedName>
        <fullName evidence="3">Small primase-like Toprim domain-containing protein</fullName>
    </submittedName>
</protein>
<organism evidence="3">
    <name type="scientific">uncultured marine group II/III euryarchaeote KM3_178_D06</name>
    <dbReference type="NCBI Taxonomy" id="1457940"/>
    <lineage>
        <taxon>Archaea</taxon>
        <taxon>Methanobacteriati</taxon>
        <taxon>Methanobacteriota</taxon>
        <taxon>environmental samples</taxon>
    </lineage>
</organism>
<feature type="region of interest" description="Disordered" evidence="1">
    <location>
        <begin position="1"/>
        <end position="29"/>
    </location>
</feature>
<dbReference type="InterPro" id="IPR006171">
    <property type="entry name" value="TOPRIM_dom"/>
</dbReference>
<feature type="domain" description="Toprim" evidence="2">
    <location>
        <begin position="67"/>
        <end position="158"/>
    </location>
</feature>
<reference evidence="3" key="1">
    <citation type="journal article" date="2014" name="Genome Biol. Evol.">
        <title>Pangenome evidence for extensive interdomain horizontal transfer affecting lineage core and shell genes in uncultured planktonic thaumarchaeota and euryarchaeota.</title>
        <authorList>
            <person name="Deschamps P."/>
            <person name="Zivanovic Y."/>
            <person name="Moreira D."/>
            <person name="Rodriguez-Valera F."/>
            <person name="Lopez-Garcia P."/>
        </authorList>
    </citation>
    <scope>NUCLEOTIDE SEQUENCE</scope>
</reference>
<dbReference type="AlphaFoldDB" id="A0A075GM94"/>
<sequence>MAAGDESGKNRPHGVEWEKTRAKSAGPPDREVRFEIAGRALGEARRRNREGGSVVESSEIVGDEGAGCPILVEGKRDVIALRKLGFTGKIEKVNRGWNMPRLVAYLYEKYGTRNPIDGREAIILLMDWDRTGGRIQRDLTNRLESLDVKVDCSTRKEIARCLKPEGRTVEGLAAHASELKVFIDEHDFDGAGEEE</sequence>
<dbReference type="PANTHER" id="PTHR39964">
    <property type="entry name" value="UPF0292 PROTEIN TK1411"/>
    <property type="match status" value="1"/>
</dbReference>
<accession>A0A075GM94</accession>
<dbReference type="EMBL" id="KF900725">
    <property type="protein sequence ID" value="AIF04979.1"/>
    <property type="molecule type" value="Genomic_DNA"/>
</dbReference>
<evidence type="ECO:0000313" key="3">
    <source>
        <dbReference type="EMBL" id="AIF04979.1"/>
    </source>
</evidence>
<dbReference type="Gene3D" id="3.40.1360.10">
    <property type="match status" value="1"/>
</dbReference>
<dbReference type="PROSITE" id="PS50880">
    <property type="entry name" value="TOPRIM"/>
    <property type="match status" value="1"/>
</dbReference>
<name>A0A075GM94_9EURY</name>
<dbReference type="PANTHER" id="PTHR39964:SF2">
    <property type="entry name" value="UPF0292 PROTEIN MJ1624"/>
    <property type="match status" value="1"/>
</dbReference>